<keyword evidence="4" id="KW-0804">Transcription</keyword>
<dbReference type="Pfam" id="PF00072">
    <property type="entry name" value="Response_reg"/>
    <property type="match status" value="1"/>
</dbReference>
<evidence type="ECO:0000256" key="5">
    <source>
        <dbReference type="PROSITE-ProRule" id="PRU00169"/>
    </source>
</evidence>
<dbReference type="AlphaFoldDB" id="A0A3P1SDW9"/>
<dbReference type="PROSITE" id="PS00622">
    <property type="entry name" value="HTH_LUXR_1"/>
    <property type="match status" value="1"/>
</dbReference>
<dbReference type="Proteomes" id="UP000280444">
    <property type="component" value="Unassembled WGS sequence"/>
</dbReference>
<dbReference type="PROSITE" id="PS50110">
    <property type="entry name" value="RESPONSE_REGULATORY"/>
    <property type="match status" value="1"/>
</dbReference>
<dbReference type="GO" id="GO:0003677">
    <property type="term" value="F:DNA binding"/>
    <property type="evidence" value="ECO:0007669"/>
    <property type="project" value="UniProtKB-KW"/>
</dbReference>
<sequence length="226" mass="24759">MSIPVMIVDDQKPTRVGLSLIVRKAPDMMVLECAENGAQALEQLHMRAANAQLMPAVILMDVRMPVMNGIDATAHIARFYPQVKILILTTYDQDDYAYGALNAGAAGFLLKDTSTTDLHAAIRAVAAGDAVLTPRITRQLLNQHMRTTALTPEQRRAREIIHTLSPRESQIATLVAQGLSNAEIAEALVLQTESVKKSVTRILAKTGLRDRVQLVITLRDASLTRE</sequence>
<dbReference type="PRINTS" id="PR00038">
    <property type="entry name" value="HTHLUXR"/>
</dbReference>
<evidence type="ECO:0000256" key="4">
    <source>
        <dbReference type="ARBA" id="ARBA00023163"/>
    </source>
</evidence>
<evidence type="ECO:0000313" key="9">
    <source>
        <dbReference type="Proteomes" id="UP000280444"/>
    </source>
</evidence>
<dbReference type="SUPFAM" id="SSF52172">
    <property type="entry name" value="CheY-like"/>
    <property type="match status" value="1"/>
</dbReference>
<dbReference type="InterPro" id="IPR016032">
    <property type="entry name" value="Sig_transdc_resp-reg_C-effctor"/>
</dbReference>
<dbReference type="CDD" id="cd06170">
    <property type="entry name" value="LuxR_C_like"/>
    <property type="match status" value="1"/>
</dbReference>
<evidence type="ECO:0000256" key="1">
    <source>
        <dbReference type="ARBA" id="ARBA00022553"/>
    </source>
</evidence>
<feature type="domain" description="HTH luxR-type" evidence="6">
    <location>
        <begin position="157"/>
        <end position="222"/>
    </location>
</feature>
<dbReference type="InterPro" id="IPR011006">
    <property type="entry name" value="CheY-like_superfamily"/>
</dbReference>
<dbReference type="SMART" id="SM00448">
    <property type="entry name" value="REC"/>
    <property type="match status" value="1"/>
</dbReference>
<dbReference type="Pfam" id="PF00196">
    <property type="entry name" value="GerE"/>
    <property type="match status" value="1"/>
</dbReference>
<dbReference type="PANTHER" id="PTHR43214:SF24">
    <property type="entry name" value="TRANSCRIPTIONAL REGULATORY PROTEIN NARL-RELATED"/>
    <property type="match status" value="1"/>
</dbReference>
<keyword evidence="1 5" id="KW-0597">Phosphoprotein</keyword>
<dbReference type="InterPro" id="IPR039420">
    <property type="entry name" value="WalR-like"/>
</dbReference>
<dbReference type="GO" id="GO:0000160">
    <property type="term" value="P:phosphorelay signal transduction system"/>
    <property type="evidence" value="ECO:0007669"/>
    <property type="project" value="InterPro"/>
</dbReference>
<dbReference type="InterPro" id="IPR001789">
    <property type="entry name" value="Sig_transdc_resp-reg_receiver"/>
</dbReference>
<protein>
    <submittedName>
        <fullName evidence="8">DNA-binding response regulator</fullName>
    </submittedName>
</protein>
<keyword evidence="3 8" id="KW-0238">DNA-binding</keyword>
<evidence type="ECO:0000256" key="3">
    <source>
        <dbReference type="ARBA" id="ARBA00023125"/>
    </source>
</evidence>
<dbReference type="InterPro" id="IPR000792">
    <property type="entry name" value="Tscrpt_reg_LuxR_C"/>
</dbReference>
<keyword evidence="2" id="KW-0805">Transcription regulation</keyword>
<dbReference type="CDD" id="cd17535">
    <property type="entry name" value="REC_NarL-like"/>
    <property type="match status" value="1"/>
</dbReference>
<organism evidence="8 9">
    <name type="scientific">Schaalia canis</name>
    <dbReference type="NCBI Taxonomy" id="100469"/>
    <lineage>
        <taxon>Bacteria</taxon>
        <taxon>Bacillati</taxon>
        <taxon>Actinomycetota</taxon>
        <taxon>Actinomycetes</taxon>
        <taxon>Actinomycetales</taxon>
        <taxon>Actinomycetaceae</taxon>
        <taxon>Schaalia</taxon>
    </lineage>
</organism>
<evidence type="ECO:0000313" key="8">
    <source>
        <dbReference type="EMBL" id="RRC95224.1"/>
    </source>
</evidence>
<feature type="modified residue" description="4-aspartylphosphate" evidence="5">
    <location>
        <position position="61"/>
    </location>
</feature>
<dbReference type="PANTHER" id="PTHR43214">
    <property type="entry name" value="TWO-COMPONENT RESPONSE REGULATOR"/>
    <property type="match status" value="1"/>
</dbReference>
<evidence type="ECO:0000256" key="2">
    <source>
        <dbReference type="ARBA" id="ARBA00023015"/>
    </source>
</evidence>
<gene>
    <name evidence="8" type="ORF">EII11_06210</name>
</gene>
<keyword evidence="9" id="KW-1185">Reference proteome</keyword>
<dbReference type="EMBL" id="RQZF01000005">
    <property type="protein sequence ID" value="RRC95224.1"/>
    <property type="molecule type" value="Genomic_DNA"/>
</dbReference>
<dbReference type="PROSITE" id="PS50043">
    <property type="entry name" value="HTH_LUXR_2"/>
    <property type="match status" value="1"/>
</dbReference>
<feature type="domain" description="Response regulatory" evidence="7">
    <location>
        <begin position="4"/>
        <end position="126"/>
    </location>
</feature>
<dbReference type="OrthoDB" id="9808843at2"/>
<dbReference type="InterPro" id="IPR058245">
    <property type="entry name" value="NreC/VraR/RcsB-like_REC"/>
</dbReference>
<accession>A0A3P1SDW9</accession>
<name>A0A3P1SDW9_9ACTO</name>
<dbReference type="Gene3D" id="3.40.50.2300">
    <property type="match status" value="1"/>
</dbReference>
<dbReference type="RefSeq" id="WP_124870229.1">
    <property type="nucleotide sequence ID" value="NZ_RQZF01000005.1"/>
</dbReference>
<dbReference type="SMART" id="SM00421">
    <property type="entry name" value="HTH_LUXR"/>
    <property type="match status" value="1"/>
</dbReference>
<evidence type="ECO:0000259" key="7">
    <source>
        <dbReference type="PROSITE" id="PS50110"/>
    </source>
</evidence>
<dbReference type="SUPFAM" id="SSF46894">
    <property type="entry name" value="C-terminal effector domain of the bipartite response regulators"/>
    <property type="match status" value="1"/>
</dbReference>
<evidence type="ECO:0000259" key="6">
    <source>
        <dbReference type="PROSITE" id="PS50043"/>
    </source>
</evidence>
<proteinExistence type="predicted"/>
<reference evidence="8 9" key="1">
    <citation type="submission" date="2018-11" db="EMBL/GenBank/DDBJ databases">
        <title>Genomes From Bacteria Associated with the Canine Oral Cavity: a Test Case for Automated Genome-Based Taxonomic Assignment.</title>
        <authorList>
            <person name="Coil D.A."/>
            <person name="Jospin G."/>
            <person name="Darling A.E."/>
            <person name="Wallis C."/>
            <person name="Davis I.J."/>
            <person name="Harris S."/>
            <person name="Eisen J.A."/>
            <person name="Holcombe L.J."/>
            <person name="O'Flynn C."/>
        </authorList>
    </citation>
    <scope>NUCLEOTIDE SEQUENCE [LARGE SCALE GENOMIC DNA]</scope>
    <source>
        <strain evidence="8 9">OH770</strain>
    </source>
</reference>
<comment type="caution">
    <text evidence="8">The sequence shown here is derived from an EMBL/GenBank/DDBJ whole genome shotgun (WGS) entry which is preliminary data.</text>
</comment>
<dbReference type="GO" id="GO:0006355">
    <property type="term" value="P:regulation of DNA-templated transcription"/>
    <property type="evidence" value="ECO:0007669"/>
    <property type="project" value="InterPro"/>
</dbReference>